<dbReference type="InterPro" id="IPR007627">
    <property type="entry name" value="RNA_pol_sigma70_r2"/>
</dbReference>
<accession>A0ABU5H250</accession>
<dbReference type="RefSeq" id="WP_321546098.1">
    <property type="nucleotide sequence ID" value="NZ_JAXIVS010000004.1"/>
</dbReference>
<comment type="caution">
    <text evidence="2">The sequence shown here is derived from an EMBL/GenBank/DDBJ whole genome shotgun (WGS) entry which is preliminary data.</text>
</comment>
<evidence type="ECO:0000259" key="1">
    <source>
        <dbReference type="Pfam" id="PF04542"/>
    </source>
</evidence>
<dbReference type="InterPro" id="IPR013325">
    <property type="entry name" value="RNA_pol_sigma_r2"/>
</dbReference>
<sequence>MAALFTDPRGFVAKVAARVLKGSADLEDVVQDVFVAVVACAGKLDRIDALGAWLHAVTVKQARTTIRRRRRRRSMEAGDEHLEAASRTLRRAAEPKCQLARQVYR</sequence>
<gene>
    <name evidence="2" type="ORF">SYV04_13245</name>
</gene>
<evidence type="ECO:0000313" key="2">
    <source>
        <dbReference type="EMBL" id="MDY7227371.1"/>
    </source>
</evidence>
<proteinExistence type="predicted"/>
<keyword evidence="3" id="KW-1185">Reference proteome</keyword>
<dbReference type="Gene3D" id="1.10.1740.10">
    <property type="match status" value="1"/>
</dbReference>
<dbReference type="Proteomes" id="UP001291309">
    <property type="component" value="Unassembled WGS sequence"/>
</dbReference>
<dbReference type="EMBL" id="JAXIVS010000004">
    <property type="protein sequence ID" value="MDY7227371.1"/>
    <property type="molecule type" value="Genomic_DNA"/>
</dbReference>
<organism evidence="2 3">
    <name type="scientific">Hyalangium rubrum</name>
    <dbReference type="NCBI Taxonomy" id="3103134"/>
    <lineage>
        <taxon>Bacteria</taxon>
        <taxon>Pseudomonadati</taxon>
        <taxon>Myxococcota</taxon>
        <taxon>Myxococcia</taxon>
        <taxon>Myxococcales</taxon>
        <taxon>Cystobacterineae</taxon>
        <taxon>Archangiaceae</taxon>
        <taxon>Hyalangium</taxon>
    </lineage>
</organism>
<dbReference type="Pfam" id="PF04542">
    <property type="entry name" value="Sigma70_r2"/>
    <property type="match status" value="1"/>
</dbReference>
<evidence type="ECO:0000313" key="3">
    <source>
        <dbReference type="Proteomes" id="UP001291309"/>
    </source>
</evidence>
<dbReference type="SUPFAM" id="SSF88946">
    <property type="entry name" value="Sigma2 domain of RNA polymerase sigma factors"/>
    <property type="match status" value="1"/>
</dbReference>
<protein>
    <submittedName>
        <fullName evidence="2">Sigma factor</fullName>
    </submittedName>
</protein>
<name>A0ABU5H250_9BACT</name>
<feature type="domain" description="RNA polymerase sigma-70 region 2" evidence="1">
    <location>
        <begin position="9"/>
        <end position="72"/>
    </location>
</feature>
<reference evidence="2 3" key="1">
    <citation type="submission" date="2023-12" db="EMBL/GenBank/DDBJ databases">
        <title>the genome sequence of Hyalangium sp. s54d21.</title>
        <authorList>
            <person name="Zhang X."/>
        </authorList>
    </citation>
    <scope>NUCLEOTIDE SEQUENCE [LARGE SCALE GENOMIC DNA]</scope>
    <source>
        <strain evidence="3">s54d21</strain>
    </source>
</reference>